<protein>
    <submittedName>
        <fullName evidence="1">Uncharacterized protein</fullName>
    </submittedName>
</protein>
<organism evidence="1 2">
    <name type="scientific">Pocillopora damicornis</name>
    <name type="common">Cauliflower coral</name>
    <name type="synonym">Millepora damicornis</name>
    <dbReference type="NCBI Taxonomy" id="46731"/>
    <lineage>
        <taxon>Eukaryota</taxon>
        <taxon>Metazoa</taxon>
        <taxon>Cnidaria</taxon>
        <taxon>Anthozoa</taxon>
        <taxon>Hexacorallia</taxon>
        <taxon>Scleractinia</taxon>
        <taxon>Astrocoeniina</taxon>
        <taxon>Pocilloporidae</taxon>
        <taxon>Pocillopora</taxon>
    </lineage>
</organism>
<sequence length="168" mass="19348">MKWGRPHEDEDLKEKRISSEFLQFTVFVAEGEAWGAYGQLVNEWEVIELAFVKECNIRKDGQGTCCHLIVEIQNVGQMEGAICLFMQCTNHSGAKRPFSSDRSIVAEEMHRILECERHPAALNKQMKVFASMAQRPALVDPFQNHFHYADSIHEYNTRYASQQNLCKP</sequence>
<dbReference type="EMBL" id="RCHS01000213">
    <property type="protein sequence ID" value="RMX60230.1"/>
    <property type="molecule type" value="Genomic_DNA"/>
</dbReference>
<keyword evidence="2" id="KW-1185">Reference proteome</keyword>
<comment type="caution">
    <text evidence="1">The sequence shown here is derived from an EMBL/GenBank/DDBJ whole genome shotgun (WGS) entry which is preliminary data.</text>
</comment>
<evidence type="ECO:0000313" key="2">
    <source>
        <dbReference type="Proteomes" id="UP000275408"/>
    </source>
</evidence>
<evidence type="ECO:0000313" key="1">
    <source>
        <dbReference type="EMBL" id="RMX60230.1"/>
    </source>
</evidence>
<proteinExistence type="predicted"/>
<accession>A0A3M6V2Z6</accession>
<name>A0A3M6V2Z6_POCDA</name>
<reference evidence="1 2" key="1">
    <citation type="journal article" date="2018" name="Sci. Rep.">
        <title>Comparative analysis of the Pocillopora damicornis genome highlights role of immune system in coral evolution.</title>
        <authorList>
            <person name="Cunning R."/>
            <person name="Bay R.A."/>
            <person name="Gillette P."/>
            <person name="Baker A.C."/>
            <person name="Traylor-Knowles N."/>
        </authorList>
    </citation>
    <scope>NUCLEOTIDE SEQUENCE [LARGE SCALE GENOMIC DNA]</scope>
    <source>
        <strain evidence="1">RSMAS</strain>
        <tissue evidence="1">Whole animal</tissue>
    </source>
</reference>
<dbReference type="AlphaFoldDB" id="A0A3M6V2Z6"/>
<gene>
    <name evidence="1" type="ORF">pdam_00019423</name>
</gene>
<dbReference type="Proteomes" id="UP000275408">
    <property type="component" value="Unassembled WGS sequence"/>
</dbReference>